<dbReference type="EMBL" id="MPKA01000062">
    <property type="protein sequence ID" value="OLU46617.1"/>
    <property type="molecule type" value="Genomic_DNA"/>
</dbReference>
<gene>
    <name evidence="1" type="ORF">BO225_05450</name>
</gene>
<dbReference type="RefSeq" id="WP_076341265.1">
    <property type="nucleotide sequence ID" value="NZ_CAPQIB010000072.1"/>
</dbReference>
<dbReference type="OrthoDB" id="9776737at2"/>
<evidence type="ECO:0000313" key="2">
    <source>
        <dbReference type="Proteomes" id="UP000186705"/>
    </source>
</evidence>
<name>A0A1U7NMV2_9FIRM</name>
<sequence>MKNQIERLHQMAARSLADGSINESYFAGFEHALRDMELADPAFGVDLLAELTRIGDKLNARLSVVLDAQDEEEDESEEYWNALGAERAYRVALSLIDSVFEKIGDAAYQQVLQRGKPHD</sequence>
<evidence type="ECO:0000313" key="1">
    <source>
        <dbReference type="EMBL" id="OLU46617.1"/>
    </source>
</evidence>
<organism evidence="1 2">
    <name type="scientific">Dubosiella newyorkensis</name>
    <dbReference type="NCBI Taxonomy" id="1862672"/>
    <lineage>
        <taxon>Bacteria</taxon>
        <taxon>Bacillati</taxon>
        <taxon>Bacillota</taxon>
        <taxon>Erysipelotrichia</taxon>
        <taxon>Erysipelotrichales</taxon>
        <taxon>Erysipelotrichaceae</taxon>
        <taxon>Dubosiella</taxon>
    </lineage>
</organism>
<dbReference type="GeneID" id="78275392"/>
<proteinExistence type="predicted"/>
<comment type="caution">
    <text evidence="1">The sequence shown here is derived from an EMBL/GenBank/DDBJ whole genome shotgun (WGS) entry which is preliminary data.</text>
</comment>
<reference evidence="1 2" key="1">
    <citation type="submission" date="2016-11" db="EMBL/GenBank/DDBJ databases">
        <title>Description of two novel members of the family Erysipelotrichaceae: Ileibacterium lipovorans gen. nov., sp. nov. and Dubosiella newyorkensis, gen. nov., sp. nov.</title>
        <authorList>
            <person name="Cox L.M."/>
            <person name="Sohn J."/>
            <person name="Tyrrell K.L."/>
            <person name="Citron D.M."/>
            <person name="Lawson P.A."/>
            <person name="Patel N.B."/>
            <person name="Iizumi T."/>
            <person name="Perez-Perez G.I."/>
            <person name="Goldstein E.J."/>
            <person name="Blaser M.J."/>
        </authorList>
    </citation>
    <scope>NUCLEOTIDE SEQUENCE [LARGE SCALE GENOMIC DNA]</scope>
    <source>
        <strain evidence="1 2">NYU-BL-A4</strain>
    </source>
</reference>
<keyword evidence="2" id="KW-1185">Reference proteome</keyword>
<accession>A0A1U7NMV2</accession>
<dbReference type="STRING" id="1862672.BO225_05450"/>
<dbReference type="Proteomes" id="UP000186705">
    <property type="component" value="Unassembled WGS sequence"/>
</dbReference>
<protein>
    <submittedName>
        <fullName evidence="1">Uncharacterized protein</fullName>
    </submittedName>
</protein>
<dbReference type="AlphaFoldDB" id="A0A1U7NMV2"/>